<evidence type="ECO:0000313" key="4">
    <source>
        <dbReference type="Proteomes" id="UP000198414"/>
    </source>
</evidence>
<dbReference type="SUPFAM" id="SSF116734">
    <property type="entry name" value="DNA methylase specificity domain"/>
    <property type="match status" value="1"/>
</dbReference>
<dbReference type="RefSeq" id="WP_089122035.1">
    <property type="nucleotide sequence ID" value="NZ_BCMI01000039.1"/>
</dbReference>
<dbReference type="GO" id="GO:0009307">
    <property type="term" value="P:DNA restriction-modification system"/>
    <property type="evidence" value="ECO:0007669"/>
    <property type="project" value="UniProtKB-KW"/>
</dbReference>
<protein>
    <submittedName>
        <fullName evidence="3">Type I restriction-modification system specificity subunit S</fullName>
    </submittedName>
</protein>
<reference evidence="3 4" key="1">
    <citation type="submission" date="2015-11" db="EMBL/GenBank/DDBJ databases">
        <title>Draft genome sequences of new species of the genus Lactobacillus isolated from orchardgrass silage.</title>
        <authorList>
            <person name="Tohno M."/>
            <person name="Tanizawa Y."/>
            <person name="Arita M."/>
        </authorList>
    </citation>
    <scope>NUCLEOTIDE SEQUENCE [LARGE SCALE GENOMIC DNA]</scope>
    <source>
        <strain evidence="3 4">IWT25</strain>
    </source>
</reference>
<gene>
    <name evidence="3" type="primary">hsdS_2</name>
    <name evidence="3" type="ORF">IWT25_02489</name>
</gene>
<comment type="caution">
    <text evidence="3">The sequence shown here is derived from an EMBL/GenBank/DDBJ whole genome shotgun (WGS) entry which is preliminary data.</text>
</comment>
<dbReference type="InterPro" id="IPR052021">
    <property type="entry name" value="Type-I_RS_S_subunit"/>
</dbReference>
<proteinExistence type="predicted"/>
<evidence type="ECO:0000256" key="2">
    <source>
        <dbReference type="ARBA" id="ARBA00023125"/>
    </source>
</evidence>
<dbReference type="EMBL" id="BCMI01000039">
    <property type="protein sequence ID" value="GAX07141.1"/>
    <property type="molecule type" value="Genomic_DNA"/>
</dbReference>
<sequence length="181" mass="20561">MSNKMTPNVRFEGFTDAWEQRKLKEIVQINPKTNIPNSFEYVDLDSVKGTHLRKYRLETKAGAPSRAQRLAKKGDIFYQMVRPYQKNNYLFQDKTGDNFVFSTGYAQLRPSISSTFLLSVLQQQSFVNHVMAISTGTSYPAVNASDLARLHILVPTSVGEMELIGTVISHCDDIIAHHQRH</sequence>
<dbReference type="InterPro" id="IPR044946">
    <property type="entry name" value="Restrct_endonuc_typeI_TRD_sf"/>
</dbReference>
<evidence type="ECO:0000313" key="3">
    <source>
        <dbReference type="EMBL" id="GAX07141.1"/>
    </source>
</evidence>
<dbReference type="PANTHER" id="PTHR30408:SF13">
    <property type="entry name" value="TYPE I RESTRICTION ENZYME HINDI SPECIFICITY SUBUNIT"/>
    <property type="match status" value="1"/>
</dbReference>
<dbReference type="AlphaFoldDB" id="A0A1Z5J092"/>
<name>A0A1Z5J092_9LACO</name>
<organism evidence="3 4">
    <name type="scientific">Secundilactobacillus pentosiphilus</name>
    <dbReference type="NCBI Taxonomy" id="1714682"/>
    <lineage>
        <taxon>Bacteria</taxon>
        <taxon>Bacillati</taxon>
        <taxon>Bacillota</taxon>
        <taxon>Bacilli</taxon>
        <taxon>Lactobacillales</taxon>
        <taxon>Lactobacillaceae</taxon>
        <taxon>Secundilactobacillus</taxon>
    </lineage>
</organism>
<evidence type="ECO:0000256" key="1">
    <source>
        <dbReference type="ARBA" id="ARBA00022747"/>
    </source>
</evidence>
<keyword evidence="2" id="KW-0238">DNA-binding</keyword>
<dbReference type="GO" id="GO:0003677">
    <property type="term" value="F:DNA binding"/>
    <property type="evidence" value="ECO:0007669"/>
    <property type="project" value="UniProtKB-KW"/>
</dbReference>
<keyword evidence="1" id="KW-0680">Restriction system</keyword>
<dbReference type="Gene3D" id="3.90.220.20">
    <property type="entry name" value="DNA methylase specificity domains"/>
    <property type="match status" value="1"/>
</dbReference>
<dbReference type="Proteomes" id="UP000198414">
    <property type="component" value="Unassembled WGS sequence"/>
</dbReference>
<dbReference type="PANTHER" id="PTHR30408">
    <property type="entry name" value="TYPE-1 RESTRICTION ENZYME ECOKI SPECIFICITY PROTEIN"/>
    <property type="match status" value="1"/>
</dbReference>
<dbReference type="OrthoDB" id="9795776at2"/>
<accession>A0A1Z5J092</accession>